<dbReference type="SUPFAM" id="SSF53756">
    <property type="entry name" value="UDP-Glycosyltransferase/glycogen phosphorylase"/>
    <property type="match status" value="1"/>
</dbReference>
<comment type="similarity">
    <text evidence="1">Belongs to the glycosyltransferase 2 family.</text>
</comment>
<proteinExistence type="inferred from homology"/>
<dbReference type="EMBL" id="JBBUTG010000003">
    <property type="protein sequence ID" value="MEK8030638.1"/>
    <property type="molecule type" value="Genomic_DNA"/>
</dbReference>
<dbReference type="InterPro" id="IPR029044">
    <property type="entry name" value="Nucleotide-diphossugar_trans"/>
</dbReference>
<protein>
    <submittedName>
        <fullName evidence="5">Glycosyltransferase</fullName>
        <ecNumber evidence="5">2.4.-.-</ecNumber>
    </submittedName>
</protein>
<dbReference type="GO" id="GO:0016757">
    <property type="term" value="F:glycosyltransferase activity"/>
    <property type="evidence" value="ECO:0007669"/>
    <property type="project" value="UniProtKB-KW"/>
</dbReference>
<evidence type="ECO:0000256" key="1">
    <source>
        <dbReference type="ARBA" id="ARBA00006739"/>
    </source>
</evidence>
<reference evidence="5 6" key="1">
    <citation type="submission" date="2024-04" db="EMBL/GenBank/DDBJ databases">
        <title>Novel species of the genus Ideonella isolated from streams.</title>
        <authorList>
            <person name="Lu H."/>
        </authorList>
    </citation>
    <scope>NUCLEOTIDE SEQUENCE [LARGE SCALE GENOMIC DNA]</scope>
    <source>
        <strain evidence="5 6">DXS29W</strain>
    </source>
</reference>
<comment type="caution">
    <text evidence="5">The sequence shown here is derived from an EMBL/GenBank/DDBJ whole genome shotgun (WGS) entry which is preliminary data.</text>
</comment>
<dbReference type="RefSeq" id="WP_341424998.1">
    <property type="nucleotide sequence ID" value="NZ_JBBUTG010000003.1"/>
</dbReference>
<accession>A0ABU9BKZ5</accession>
<evidence type="ECO:0000256" key="2">
    <source>
        <dbReference type="ARBA" id="ARBA00022676"/>
    </source>
</evidence>
<dbReference type="PANTHER" id="PTHR43179">
    <property type="entry name" value="RHAMNOSYLTRANSFERASE WBBL"/>
    <property type="match status" value="1"/>
</dbReference>
<gene>
    <name evidence="5" type="ORF">AACH06_07345</name>
</gene>
<dbReference type="EC" id="2.4.-.-" evidence="5"/>
<dbReference type="InterPro" id="IPR001173">
    <property type="entry name" value="Glyco_trans_2-like"/>
</dbReference>
<dbReference type="Pfam" id="PF00535">
    <property type="entry name" value="Glycos_transf_2"/>
    <property type="match status" value="1"/>
</dbReference>
<dbReference type="SUPFAM" id="SSF53448">
    <property type="entry name" value="Nucleotide-diphospho-sugar transferases"/>
    <property type="match status" value="1"/>
</dbReference>
<evidence type="ECO:0000259" key="4">
    <source>
        <dbReference type="Pfam" id="PF00535"/>
    </source>
</evidence>
<keyword evidence="3 5" id="KW-0808">Transferase</keyword>
<keyword evidence="2 5" id="KW-0328">Glycosyltransferase</keyword>
<evidence type="ECO:0000313" key="6">
    <source>
        <dbReference type="Proteomes" id="UP001371218"/>
    </source>
</evidence>
<evidence type="ECO:0000256" key="3">
    <source>
        <dbReference type="ARBA" id="ARBA00022679"/>
    </source>
</evidence>
<keyword evidence="6" id="KW-1185">Reference proteome</keyword>
<feature type="domain" description="Glycosyltransferase 2-like" evidence="4">
    <location>
        <begin position="235"/>
        <end position="409"/>
    </location>
</feature>
<dbReference type="Gene3D" id="3.90.550.10">
    <property type="entry name" value="Spore Coat Polysaccharide Biosynthesis Protein SpsA, Chain A"/>
    <property type="match status" value="1"/>
</dbReference>
<sequence>MIAVPKRALDAQVMLQSIRLVRAVGRLWGNRQALLSFEIELTRHLGLFDREHYLAQIEPSELRGMSPLRHYVLIGDAANLSPTPLFDLRHYDAHAGPRHGINRLLHYGLVSRFQGVSPTPWFDAEYYLQSNPDVAQSGMDALEHFQRWGWREGRSPLPGVDMRRLLGSQPGLRVSKGNPLSLFASGHIAHHLNDKKPVRTVPAALSDSADIDMLDPARWASVQPRPRTAEPMVDVLIPVYGGAQETLRCLWTVLNTPVKTPHEVIVINDAGPVPELNAMLRSLAGRDLFTLEQHRLNQGFVKTVNHGLRLHRDRDVVILNSDTEVYNNWLDRLMRHAAEHPRLATITPLSNNATICSYPETLSDNRLGLEITPAEVDLVAAEVNAGKHVTTPTGVGFCMYMRREAIRDIGLLDERHFGRGYGEENDFCQRAIRRGWSNALACDIYVRHVGSVSFKGEAAERTAKAIRTLAKLHPHYEADVARHIADDPAWVYRARMDLARLKRLKTDRNVLLVCHNRGGGTERHLLEQSQQLLAQGAAAFELRPSHEDGCVALLHPGLYGLQNLAALPLHVDGMLEEAFRELSISEIHLHHLIDFPSSTAQHLMGVARRLGMSIRLAVHDYYAVCPRVNLVTADGRYCGEPTTEDCNRCLSQDKMIDHTGTIETWRGQSLQLLSAAQQVIVPSMDVARRLAQLAPQLTVTVEPHEDDPPPRQLPPPRLAPGESLRVLVIGAISRIKGYDVVLGLAQSARNRALPLKVSLLGYSMDDPRLADQGVALLGRYFDNELLEKISAADPHIVLIPSIWPETYCYVLSGALHSGRRIAVFDLGAQAERTRLHDPAHLLLPLDLADRPDELADRLLAATEPPQALPVAA</sequence>
<name>A0ABU9BKZ5_9BURK</name>
<dbReference type="PANTHER" id="PTHR43179:SF12">
    <property type="entry name" value="GALACTOFURANOSYLTRANSFERASE GLFT2"/>
    <property type="match status" value="1"/>
</dbReference>
<evidence type="ECO:0000313" key="5">
    <source>
        <dbReference type="EMBL" id="MEK8030638.1"/>
    </source>
</evidence>
<dbReference type="Gene3D" id="3.40.50.2000">
    <property type="entry name" value="Glycogen Phosphorylase B"/>
    <property type="match status" value="1"/>
</dbReference>
<organism evidence="5 6">
    <name type="scientific">Ideonella lacteola</name>
    <dbReference type="NCBI Taxonomy" id="2984193"/>
    <lineage>
        <taxon>Bacteria</taxon>
        <taxon>Pseudomonadati</taxon>
        <taxon>Pseudomonadota</taxon>
        <taxon>Betaproteobacteria</taxon>
        <taxon>Burkholderiales</taxon>
        <taxon>Sphaerotilaceae</taxon>
        <taxon>Ideonella</taxon>
    </lineage>
</organism>
<dbReference type="Proteomes" id="UP001371218">
    <property type="component" value="Unassembled WGS sequence"/>
</dbReference>